<evidence type="ECO:0000256" key="3">
    <source>
        <dbReference type="ARBA" id="ARBA00023163"/>
    </source>
</evidence>
<dbReference type="GO" id="GO:0003677">
    <property type="term" value="F:DNA binding"/>
    <property type="evidence" value="ECO:0007669"/>
    <property type="project" value="UniProtKB-KW"/>
</dbReference>
<protein>
    <recommendedName>
        <fullName evidence="4">HTH luxR-type domain-containing protein</fullName>
    </recommendedName>
</protein>
<name>A0A1D3DYF3_9ACTN</name>
<keyword evidence="2" id="KW-0238">DNA-binding</keyword>
<dbReference type="EMBL" id="ASHX02000001">
    <property type="protein sequence ID" value="OEJ97335.1"/>
    <property type="molecule type" value="Genomic_DNA"/>
</dbReference>
<dbReference type="Proteomes" id="UP000095329">
    <property type="component" value="Unassembled WGS sequence"/>
</dbReference>
<proteinExistence type="predicted"/>
<dbReference type="OrthoDB" id="3630021at2"/>
<reference evidence="5 6" key="1">
    <citation type="journal article" date="2013" name="Genome Announc.">
        <title>Genome Sequence of Streptomyces violaceusniger Strain SPC6, a Halotolerant Streptomycete That Exhibits Rapid Growth and Development.</title>
        <authorList>
            <person name="Chen X."/>
            <person name="Zhang B."/>
            <person name="Zhang W."/>
            <person name="Wu X."/>
            <person name="Zhang M."/>
            <person name="Chen T."/>
            <person name="Liu G."/>
            <person name="Dyson P."/>
        </authorList>
    </citation>
    <scope>NUCLEOTIDE SEQUENCE [LARGE SCALE GENOMIC DNA]</scope>
    <source>
        <strain evidence="5 6">SPC6</strain>
    </source>
</reference>
<evidence type="ECO:0000313" key="6">
    <source>
        <dbReference type="Proteomes" id="UP000095329"/>
    </source>
</evidence>
<gene>
    <name evidence="5" type="ORF">J116_025670</name>
</gene>
<dbReference type="Pfam" id="PF00196">
    <property type="entry name" value="GerE"/>
    <property type="match status" value="1"/>
</dbReference>
<dbReference type="Gene3D" id="3.40.50.2300">
    <property type="match status" value="1"/>
</dbReference>
<accession>A0A1D3DYF3</accession>
<organism evidence="5 6">
    <name type="scientific">Streptomyces thermolilacinus SPC6</name>
    <dbReference type="NCBI Taxonomy" id="1306406"/>
    <lineage>
        <taxon>Bacteria</taxon>
        <taxon>Bacillati</taxon>
        <taxon>Actinomycetota</taxon>
        <taxon>Actinomycetes</taxon>
        <taxon>Kitasatosporales</taxon>
        <taxon>Streptomycetaceae</taxon>
        <taxon>Streptomyces</taxon>
    </lineage>
</organism>
<keyword evidence="1" id="KW-0805">Transcription regulation</keyword>
<comment type="caution">
    <text evidence="5">The sequence shown here is derived from an EMBL/GenBank/DDBJ whole genome shotgun (WGS) entry which is preliminary data.</text>
</comment>
<dbReference type="PANTHER" id="PTHR44688">
    <property type="entry name" value="DNA-BINDING TRANSCRIPTIONAL ACTIVATOR DEVR_DOSR"/>
    <property type="match status" value="1"/>
</dbReference>
<dbReference type="eggNOG" id="COG2197">
    <property type="taxonomic scope" value="Bacteria"/>
</dbReference>
<feature type="domain" description="HTH luxR-type" evidence="4">
    <location>
        <begin position="130"/>
        <end position="195"/>
    </location>
</feature>
<keyword evidence="6" id="KW-1185">Reference proteome</keyword>
<sequence>MVRTGMETVLRKLPDVRTVRALPLDAESVAVAAEGYDVLIVAAEQWGLLGEFDERQRDGLPPVLVLGNDLYDRNGADLASLPADGFLPLDSLSARSLENALQRLAMGEVPMPASLAKRLLMSNRSRRRDAEPVTIPLTPRETETLLLLADGLSNKQVARCLGISAHGAKRLVGSILLKLGAPNRTTAVITAIKIGLL</sequence>
<dbReference type="CDD" id="cd06170">
    <property type="entry name" value="LuxR_C_like"/>
    <property type="match status" value="1"/>
</dbReference>
<evidence type="ECO:0000313" key="5">
    <source>
        <dbReference type="EMBL" id="OEJ97335.1"/>
    </source>
</evidence>
<dbReference type="PROSITE" id="PS50043">
    <property type="entry name" value="HTH_LUXR_2"/>
    <property type="match status" value="1"/>
</dbReference>
<dbReference type="AlphaFoldDB" id="A0A1D3DYF3"/>
<dbReference type="RefSeq" id="WP_023589945.1">
    <property type="nucleotide sequence ID" value="NZ_ASHX02000001.1"/>
</dbReference>
<dbReference type="PRINTS" id="PR00038">
    <property type="entry name" value="HTHLUXR"/>
</dbReference>
<dbReference type="GO" id="GO:0006355">
    <property type="term" value="P:regulation of DNA-templated transcription"/>
    <property type="evidence" value="ECO:0007669"/>
    <property type="project" value="InterPro"/>
</dbReference>
<keyword evidence="3" id="KW-0804">Transcription</keyword>
<evidence type="ECO:0000256" key="1">
    <source>
        <dbReference type="ARBA" id="ARBA00023015"/>
    </source>
</evidence>
<dbReference type="SUPFAM" id="SSF46894">
    <property type="entry name" value="C-terminal effector domain of the bipartite response regulators"/>
    <property type="match status" value="1"/>
</dbReference>
<dbReference type="PANTHER" id="PTHR44688:SF16">
    <property type="entry name" value="DNA-BINDING TRANSCRIPTIONAL ACTIVATOR DEVR_DOSR"/>
    <property type="match status" value="1"/>
</dbReference>
<evidence type="ECO:0000259" key="4">
    <source>
        <dbReference type="PROSITE" id="PS50043"/>
    </source>
</evidence>
<dbReference type="InterPro" id="IPR016032">
    <property type="entry name" value="Sig_transdc_resp-reg_C-effctor"/>
</dbReference>
<dbReference type="STRING" id="1306406.J116_025670"/>
<dbReference type="SMART" id="SM00421">
    <property type="entry name" value="HTH_LUXR"/>
    <property type="match status" value="1"/>
</dbReference>
<evidence type="ECO:0000256" key="2">
    <source>
        <dbReference type="ARBA" id="ARBA00023125"/>
    </source>
</evidence>
<dbReference type="InterPro" id="IPR000792">
    <property type="entry name" value="Tscrpt_reg_LuxR_C"/>
</dbReference>